<gene>
    <name evidence="2" type="ORF">BKA10_002839</name>
</gene>
<dbReference type="InterPro" id="IPR038764">
    <property type="entry name" value="GNAT_N_AcTrfase_prd"/>
</dbReference>
<dbReference type="RefSeq" id="WP_183500574.1">
    <property type="nucleotide sequence ID" value="NZ_BAABCO010000004.1"/>
</dbReference>
<evidence type="ECO:0000259" key="1">
    <source>
        <dbReference type="PROSITE" id="PS51186"/>
    </source>
</evidence>
<dbReference type="EMBL" id="JACIFH010000001">
    <property type="protein sequence ID" value="MBB4141045.1"/>
    <property type="molecule type" value="Genomic_DNA"/>
</dbReference>
<proteinExistence type="predicted"/>
<dbReference type="GO" id="GO:0016747">
    <property type="term" value="F:acyltransferase activity, transferring groups other than amino-acyl groups"/>
    <property type="evidence" value="ECO:0007669"/>
    <property type="project" value="InterPro"/>
</dbReference>
<keyword evidence="3" id="KW-1185">Reference proteome</keyword>
<feature type="domain" description="N-acetyltransferase" evidence="1">
    <location>
        <begin position="11"/>
        <end position="155"/>
    </location>
</feature>
<organism evidence="2 3">
    <name type="scientific">Microbacterium invictum</name>
    <dbReference type="NCBI Taxonomy" id="515415"/>
    <lineage>
        <taxon>Bacteria</taxon>
        <taxon>Bacillati</taxon>
        <taxon>Actinomycetota</taxon>
        <taxon>Actinomycetes</taxon>
        <taxon>Micrococcales</taxon>
        <taxon>Microbacteriaceae</taxon>
        <taxon>Microbacterium</taxon>
    </lineage>
</organism>
<dbReference type="SUPFAM" id="SSF55729">
    <property type="entry name" value="Acyl-CoA N-acyltransferases (Nat)"/>
    <property type="match status" value="1"/>
</dbReference>
<dbReference type="InterPro" id="IPR016181">
    <property type="entry name" value="Acyl_CoA_acyltransferase"/>
</dbReference>
<comment type="caution">
    <text evidence="2">The sequence shown here is derived from an EMBL/GenBank/DDBJ whole genome shotgun (WGS) entry which is preliminary data.</text>
</comment>
<dbReference type="AlphaFoldDB" id="A0AA40SRR6"/>
<dbReference type="Gene3D" id="3.40.630.30">
    <property type="match status" value="1"/>
</dbReference>
<dbReference type="PANTHER" id="PTHR41700:SF1">
    <property type="entry name" value="N-ACETYLTRANSFERASE DOMAIN-CONTAINING PROTEIN"/>
    <property type="match status" value="1"/>
</dbReference>
<sequence length="238" mass="26516">MTDASETPEGIEIRSLTTVEAIFEGSRVLAQVWGGDDSGMPPNLLRALAYSGNYVVGLYDGDRMIGASAAFFAPPAERSMHSHITGILPEYQARGLGRVLKQHQREWAFAREVGHITWTFDPLVARNAHFNLLVLGTRVTDYLVDHYGPMTDGVNRGDQSDRLLVSWALAAPRTGNPPDLEVVASVPLPRDIERLRIEEPAEAERWRVQVRGQFRELFGRGLTVGGYRDQAGYLFVWP</sequence>
<name>A0AA40SRR6_9MICO</name>
<dbReference type="Proteomes" id="UP000549113">
    <property type="component" value="Unassembled WGS sequence"/>
</dbReference>
<evidence type="ECO:0000313" key="3">
    <source>
        <dbReference type="Proteomes" id="UP000549113"/>
    </source>
</evidence>
<dbReference type="Pfam" id="PF00583">
    <property type="entry name" value="Acetyltransf_1"/>
    <property type="match status" value="1"/>
</dbReference>
<accession>A0AA40SRR6</accession>
<reference evidence="2 3" key="1">
    <citation type="submission" date="2020-08" db="EMBL/GenBank/DDBJ databases">
        <title>Sequencing the genomes of 1000 actinobacteria strains.</title>
        <authorList>
            <person name="Klenk H.-P."/>
        </authorList>
    </citation>
    <scope>NUCLEOTIDE SEQUENCE [LARGE SCALE GENOMIC DNA]</scope>
    <source>
        <strain evidence="2 3">DSM 19600</strain>
    </source>
</reference>
<dbReference type="PANTHER" id="PTHR41700">
    <property type="entry name" value="GCN5-RELATED N-ACETYLTRANSFERASE"/>
    <property type="match status" value="1"/>
</dbReference>
<evidence type="ECO:0000313" key="2">
    <source>
        <dbReference type="EMBL" id="MBB4141045.1"/>
    </source>
</evidence>
<protein>
    <submittedName>
        <fullName evidence="2">GNAT superfamily acetyltransferase</fullName>
    </submittedName>
</protein>
<dbReference type="InterPro" id="IPR000182">
    <property type="entry name" value="GNAT_dom"/>
</dbReference>
<dbReference type="PROSITE" id="PS51186">
    <property type="entry name" value="GNAT"/>
    <property type="match status" value="1"/>
</dbReference>